<dbReference type="Proteomes" id="UP000010866">
    <property type="component" value="Chromosome"/>
</dbReference>
<proteinExistence type="predicted"/>
<dbReference type="HOGENOM" id="CLU_121275_0_0_2"/>
<dbReference type="PIRSF" id="PIRSF019464">
    <property type="entry name" value="UCP019464"/>
    <property type="match status" value="1"/>
</dbReference>
<dbReference type="AlphaFoldDB" id="L0KTK0"/>
<dbReference type="EMBL" id="CP003362">
    <property type="protein sequence ID" value="AGB48446.1"/>
    <property type="molecule type" value="Genomic_DNA"/>
</dbReference>
<organism evidence="1 2">
    <name type="scientific">Methanomethylovorans hollandica (strain DSM 15978 / NBRC 107637 / DMS1)</name>
    <dbReference type="NCBI Taxonomy" id="867904"/>
    <lineage>
        <taxon>Archaea</taxon>
        <taxon>Methanobacteriati</taxon>
        <taxon>Methanobacteriota</taxon>
        <taxon>Stenosarchaea group</taxon>
        <taxon>Methanomicrobia</taxon>
        <taxon>Methanosarcinales</taxon>
        <taxon>Methanosarcinaceae</taxon>
        <taxon>Methanomethylovorans</taxon>
    </lineage>
</organism>
<accession>L0KTK0</accession>
<dbReference type="RefSeq" id="WP_015323615.1">
    <property type="nucleotide sequence ID" value="NC_019977.1"/>
</dbReference>
<protein>
    <submittedName>
        <fullName evidence="1">Putative methanogenesis marker protein 17</fullName>
    </submittedName>
</protein>
<gene>
    <name evidence="1" type="ordered locus">Metho_0159</name>
</gene>
<dbReference type="InterPro" id="IPR016762">
    <property type="entry name" value="Methan_mark_17"/>
</dbReference>
<reference evidence="2" key="1">
    <citation type="submission" date="2012-02" db="EMBL/GenBank/DDBJ databases">
        <title>Complete sequence of chromosome of Methanomethylovorans hollandica DSM 15978.</title>
        <authorList>
            <person name="Lucas S."/>
            <person name="Copeland A."/>
            <person name="Lapidus A."/>
            <person name="Glavina del Rio T."/>
            <person name="Dalin E."/>
            <person name="Tice H."/>
            <person name="Bruce D."/>
            <person name="Goodwin L."/>
            <person name="Pitluck S."/>
            <person name="Peters L."/>
            <person name="Mikhailova N."/>
            <person name="Held B."/>
            <person name="Kyrpides N."/>
            <person name="Mavromatis K."/>
            <person name="Ivanova N."/>
            <person name="Brettin T."/>
            <person name="Detter J.C."/>
            <person name="Han C."/>
            <person name="Larimer F."/>
            <person name="Land M."/>
            <person name="Hauser L."/>
            <person name="Markowitz V."/>
            <person name="Cheng J.-F."/>
            <person name="Hugenholtz P."/>
            <person name="Woyke T."/>
            <person name="Wu D."/>
            <person name="Spring S."/>
            <person name="Schroeder M."/>
            <person name="Brambilla E."/>
            <person name="Klenk H.-P."/>
            <person name="Eisen J.A."/>
        </authorList>
    </citation>
    <scope>NUCLEOTIDE SEQUENCE [LARGE SCALE GENOMIC DNA]</scope>
    <source>
        <strain evidence="2">DSM 15978 / NBRC 107637 / DMS1</strain>
    </source>
</reference>
<dbReference type="KEGG" id="mhz:Metho_0159"/>
<dbReference type="NCBIfam" id="TIGR03291">
    <property type="entry name" value="methan_mark_17"/>
    <property type="match status" value="1"/>
</dbReference>
<dbReference type="Pfam" id="PF09886">
    <property type="entry name" value="DUF2113"/>
    <property type="match status" value="1"/>
</dbReference>
<dbReference type="GeneID" id="14408020"/>
<keyword evidence="2" id="KW-1185">Reference proteome</keyword>
<sequence length="204" mass="23199">MEPLEIFKVETKIPEEAEAYRSITSDVISELALANSIGRIYVIITPEESLFQMAVILRGSPPLVKTSDFADVNVGAVTRNEIQVVLRDEKHLPELLEKLWAKYSRGKVIQQDRKTINVTVENMDTEIEAIKEMIIFDPKRTLLSRLVEMAIRTTPEGFRVRYHSLRDNEFIFVASEDAMKPEWVQQGHQMLEQIKGGLNLGGSA</sequence>
<evidence type="ECO:0000313" key="2">
    <source>
        <dbReference type="Proteomes" id="UP000010866"/>
    </source>
</evidence>
<dbReference type="OrthoDB" id="52971at2157"/>
<name>L0KTK0_METHD</name>
<dbReference type="STRING" id="867904.Metho_0159"/>
<evidence type="ECO:0000313" key="1">
    <source>
        <dbReference type="EMBL" id="AGB48446.1"/>
    </source>
</evidence>